<dbReference type="RefSeq" id="WP_344241190.1">
    <property type="nucleotide sequence ID" value="NZ_BAAAHH010000010.1"/>
</dbReference>
<gene>
    <name evidence="6" type="ORF">GCM10009550_30670</name>
</gene>
<dbReference type="SUPFAM" id="SSF51905">
    <property type="entry name" value="FAD/NAD(P)-binding domain"/>
    <property type="match status" value="1"/>
</dbReference>
<evidence type="ECO:0000256" key="4">
    <source>
        <dbReference type="ARBA" id="ARBA00023002"/>
    </source>
</evidence>
<proteinExistence type="predicted"/>
<dbReference type="InterPro" id="IPR003953">
    <property type="entry name" value="FAD-dep_OxRdtase_2_FAD-bd"/>
</dbReference>
<name>A0ABP4BKQ2_9ACTN</name>
<reference evidence="7" key="1">
    <citation type="journal article" date="2019" name="Int. J. Syst. Evol. Microbiol.">
        <title>The Global Catalogue of Microorganisms (GCM) 10K type strain sequencing project: providing services to taxonomists for standard genome sequencing and annotation.</title>
        <authorList>
            <consortium name="The Broad Institute Genomics Platform"/>
            <consortium name="The Broad Institute Genome Sequencing Center for Infectious Disease"/>
            <person name="Wu L."/>
            <person name="Ma J."/>
        </authorList>
    </citation>
    <scope>NUCLEOTIDE SEQUENCE [LARGE SCALE GENOMIC DNA]</scope>
    <source>
        <strain evidence="7">JCM 10696</strain>
    </source>
</reference>
<comment type="caution">
    <text evidence="6">The sequence shown here is derived from an EMBL/GenBank/DDBJ whole genome shotgun (WGS) entry which is preliminary data.</text>
</comment>
<organism evidence="6 7">
    <name type="scientific">Actinocorallia libanotica</name>
    <dbReference type="NCBI Taxonomy" id="46162"/>
    <lineage>
        <taxon>Bacteria</taxon>
        <taxon>Bacillati</taxon>
        <taxon>Actinomycetota</taxon>
        <taxon>Actinomycetes</taxon>
        <taxon>Streptosporangiales</taxon>
        <taxon>Thermomonosporaceae</taxon>
        <taxon>Actinocorallia</taxon>
    </lineage>
</organism>
<evidence type="ECO:0000256" key="3">
    <source>
        <dbReference type="ARBA" id="ARBA00022827"/>
    </source>
</evidence>
<dbReference type="EMBL" id="BAAAHH010000010">
    <property type="protein sequence ID" value="GAA0951233.1"/>
    <property type="molecule type" value="Genomic_DNA"/>
</dbReference>
<keyword evidence="7" id="KW-1185">Reference proteome</keyword>
<evidence type="ECO:0000259" key="5">
    <source>
        <dbReference type="Pfam" id="PF00890"/>
    </source>
</evidence>
<accession>A0ABP4BKQ2</accession>
<dbReference type="Gene3D" id="3.50.50.60">
    <property type="entry name" value="FAD/NAD(P)-binding domain"/>
    <property type="match status" value="1"/>
</dbReference>
<dbReference type="Gene3D" id="3.90.700.10">
    <property type="entry name" value="Succinate dehydrogenase/fumarate reductase flavoprotein, catalytic domain"/>
    <property type="match status" value="1"/>
</dbReference>
<dbReference type="Pfam" id="PF00890">
    <property type="entry name" value="FAD_binding_2"/>
    <property type="match status" value="1"/>
</dbReference>
<dbReference type="PRINTS" id="PR00368">
    <property type="entry name" value="FADPNR"/>
</dbReference>
<sequence length="468" mass="49332">MSGIPGLPVMAEPPERAGVLVLGAGLAGCAALLAAAEAGRYAVLLEKTDDIGGSTVRSAGLSAFAGTDEQAEQGITDSVELLRKDLLEVGRHRNDPALVDLYCEHQLAAYRWLKAHGVRYGEIHAASGQTAPRSHPTDTTRMLVQLLKAAGELGARIVFDAPAERLLHDGTRVTGVLLADGREILADAVVLGTGGFSMNPELLAAFAPQMEHALRQGGAGNQGDGLKMAMALGAGLRDTPYIKGTYGHFHTEHPDEDGTGILAVYKGAIAVNREGRRFVDESRNYKEIGDAALVQPGVTTWQVFDARTMALSNDEVPIYEFAGRERAGMLLKADTIAGLEAAIGLPEGSLQETVAQYNAAIADGTPDPLGRARLSGGVGEPTPVDRPPFYAHPSGTVVLATYCGLTVDTRMRVLDWWGEPIERLYAAGEIVGGFHGAGYMTGTSIGKSGVFGRLAGTHAAAEESELEW</sequence>
<protein>
    <submittedName>
        <fullName evidence="6">FAD-dependent oxidoreductase</fullName>
    </submittedName>
</protein>
<evidence type="ECO:0000313" key="6">
    <source>
        <dbReference type="EMBL" id="GAA0951233.1"/>
    </source>
</evidence>
<dbReference type="PANTHER" id="PTHR43400">
    <property type="entry name" value="FUMARATE REDUCTASE"/>
    <property type="match status" value="1"/>
</dbReference>
<keyword evidence="2" id="KW-0285">Flavoprotein</keyword>
<dbReference type="Proteomes" id="UP001500665">
    <property type="component" value="Unassembled WGS sequence"/>
</dbReference>
<dbReference type="InterPro" id="IPR036188">
    <property type="entry name" value="FAD/NAD-bd_sf"/>
</dbReference>
<dbReference type="InterPro" id="IPR027477">
    <property type="entry name" value="Succ_DH/fumarate_Rdtase_cat_sf"/>
</dbReference>
<comment type="cofactor">
    <cofactor evidence="1">
        <name>FAD</name>
        <dbReference type="ChEBI" id="CHEBI:57692"/>
    </cofactor>
</comment>
<keyword evidence="4" id="KW-0560">Oxidoreductase</keyword>
<dbReference type="PANTHER" id="PTHR43400:SF10">
    <property type="entry name" value="3-OXOSTEROID 1-DEHYDROGENASE"/>
    <property type="match status" value="1"/>
</dbReference>
<dbReference type="SUPFAM" id="SSF56425">
    <property type="entry name" value="Succinate dehydrogenase/fumarate reductase flavoprotein, catalytic domain"/>
    <property type="match status" value="1"/>
</dbReference>
<feature type="domain" description="FAD-dependent oxidoreductase 2 FAD-binding" evidence="5">
    <location>
        <begin position="19"/>
        <end position="444"/>
    </location>
</feature>
<dbReference type="InterPro" id="IPR050315">
    <property type="entry name" value="FAD-oxidoreductase_2"/>
</dbReference>
<evidence type="ECO:0000256" key="2">
    <source>
        <dbReference type="ARBA" id="ARBA00022630"/>
    </source>
</evidence>
<evidence type="ECO:0000256" key="1">
    <source>
        <dbReference type="ARBA" id="ARBA00001974"/>
    </source>
</evidence>
<keyword evidence="3" id="KW-0274">FAD</keyword>
<evidence type="ECO:0000313" key="7">
    <source>
        <dbReference type="Proteomes" id="UP001500665"/>
    </source>
</evidence>